<dbReference type="InterPro" id="IPR050160">
    <property type="entry name" value="MHC/Immunoglobulin"/>
</dbReference>
<proteinExistence type="predicted"/>
<dbReference type="SUPFAM" id="SSF48726">
    <property type="entry name" value="Immunoglobulin"/>
    <property type="match status" value="1"/>
</dbReference>
<dbReference type="Pfam" id="PF07654">
    <property type="entry name" value="C1-set"/>
    <property type="match status" value="1"/>
</dbReference>
<dbReference type="Proteomes" id="UP000264840">
    <property type="component" value="Unplaced"/>
</dbReference>
<dbReference type="Ensembl" id="ENSHBUT00000028015.1">
    <property type="protein sequence ID" value="ENSHBUP00000033826.1"/>
    <property type="gene ID" value="ENSHBUG00000020971.1"/>
</dbReference>
<dbReference type="GO" id="GO:0042613">
    <property type="term" value="C:MHC class II protein complex"/>
    <property type="evidence" value="ECO:0007669"/>
    <property type="project" value="InterPro"/>
</dbReference>
<dbReference type="STRING" id="8153.ENSHBUP00000033826"/>
<evidence type="ECO:0000256" key="1">
    <source>
        <dbReference type="ARBA" id="ARBA00004479"/>
    </source>
</evidence>
<keyword evidence="3" id="KW-0472">Membrane</keyword>
<keyword evidence="4" id="KW-1015">Disulfide bond</keyword>
<feature type="domain" description="Ig-like" evidence="6">
    <location>
        <begin position="106"/>
        <end position="203"/>
    </location>
</feature>
<dbReference type="PANTHER" id="PTHR19944">
    <property type="entry name" value="MHC CLASS II-RELATED"/>
    <property type="match status" value="1"/>
</dbReference>
<comment type="subcellular location">
    <subcellularLocation>
        <location evidence="1">Membrane</location>
        <topology evidence="1">Single-pass type I membrane protein</topology>
    </subcellularLocation>
</comment>
<dbReference type="InterPro" id="IPR000353">
    <property type="entry name" value="MHC_II_b_N"/>
</dbReference>
<dbReference type="SMART" id="SM00921">
    <property type="entry name" value="MHC_II_beta"/>
    <property type="match status" value="1"/>
</dbReference>
<evidence type="ECO:0000256" key="4">
    <source>
        <dbReference type="ARBA" id="ARBA00023157"/>
    </source>
</evidence>
<keyword evidence="8" id="KW-1185">Reference proteome</keyword>
<keyword evidence="2" id="KW-0812">Transmembrane</keyword>
<evidence type="ECO:0000256" key="3">
    <source>
        <dbReference type="ARBA" id="ARBA00022989"/>
    </source>
</evidence>
<evidence type="ECO:0000256" key="2">
    <source>
        <dbReference type="ARBA" id="ARBA00022692"/>
    </source>
</evidence>
<dbReference type="Pfam" id="PF00969">
    <property type="entry name" value="MHC_II_beta"/>
    <property type="match status" value="1"/>
</dbReference>
<dbReference type="InterPro" id="IPR007110">
    <property type="entry name" value="Ig-like_dom"/>
</dbReference>
<keyword evidence="5" id="KW-0325">Glycoprotein</keyword>
<evidence type="ECO:0000259" key="6">
    <source>
        <dbReference type="PROSITE" id="PS50835"/>
    </source>
</evidence>
<dbReference type="Gene3D" id="2.60.40.10">
    <property type="entry name" value="Immunoglobulins"/>
    <property type="match status" value="1"/>
</dbReference>
<dbReference type="InterPro" id="IPR014745">
    <property type="entry name" value="MHC_II_a/b_N"/>
</dbReference>
<dbReference type="PANTHER" id="PTHR19944:SF99">
    <property type="entry name" value="HLA CLASS II HISTOCOMPATIBILITY ANTIGEN, DRB1 BETA CHAIN"/>
    <property type="match status" value="1"/>
</dbReference>
<dbReference type="AlphaFoldDB" id="A0A3Q2X504"/>
<dbReference type="InterPro" id="IPR013783">
    <property type="entry name" value="Ig-like_fold"/>
</dbReference>
<dbReference type="OMA" id="KEAFCHH"/>
<dbReference type="GeneTree" id="ENSGT00950000183127"/>
<dbReference type="InterPro" id="IPR011162">
    <property type="entry name" value="MHC_I/II-like_Ag-recog"/>
</dbReference>
<dbReference type="GO" id="GO:0019882">
    <property type="term" value="P:antigen processing and presentation"/>
    <property type="evidence" value="ECO:0007669"/>
    <property type="project" value="InterPro"/>
</dbReference>
<sequence>NSGTWLQCFYASHGYECYSSTRCLFNSTELQDIEFIRSYYYNKIEHVRFSSDVGRFVGYTEFGIKEAEYWNKDQAILAQMRAQKETYCQHNTDLWYANVLSKSVKPSVRLHSTMAPGYHHPAMLVCSVYDFYPKLIKVSWLRNGQETTSDITSTEEFANGDWLYQVHSHLEYMTLCLPGQSDHVCPLLDNSTVRSDPSAQAVNSDLCPSFLLWLQLTDFSLNNHNIPYSQLSL</sequence>
<evidence type="ECO:0000313" key="7">
    <source>
        <dbReference type="Ensembl" id="ENSHBUP00000033826.1"/>
    </source>
</evidence>
<name>A0A3Q2X504_HAPBU</name>
<dbReference type="Gene3D" id="3.10.320.10">
    <property type="entry name" value="Class II Histocompatibility Antigen, M Beta Chain, Chain B, domain 1"/>
    <property type="match status" value="1"/>
</dbReference>
<dbReference type="PROSITE" id="PS50835">
    <property type="entry name" value="IG_LIKE"/>
    <property type="match status" value="1"/>
</dbReference>
<evidence type="ECO:0000313" key="8">
    <source>
        <dbReference type="Proteomes" id="UP000264840"/>
    </source>
</evidence>
<dbReference type="SMART" id="SM00407">
    <property type="entry name" value="IGc1"/>
    <property type="match status" value="1"/>
</dbReference>
<accession>A0A3Q2X504</accession>
<reference evidence="7" key="1">
    <citation type="submission" date="2025-08" db="UniProtKB">
        <authorList>
            <consortium name="Ensembl"/>
        </authorList>
    </citation>
    <scope>IDENTIFICATION</scope>
</reference>
<protein>
    <submittedName>
        <fullName evidence="7">H-2 class II histocompatibility antigen, I-E beta chain-like</fullName>
    </submittedName>
</protein>
<organism evidence="7 8">
    <name type="scientific">Haplochromis burtoni</name>
    <name type="common">Burton's mouthbrooder</name>
    <name type="synonym">Chromis burtoni</name>
    <dbReference type="NCBI Taxonomy" id="8153"/>
    <lineage>
        <taxon>Eukaryota</taxon>
        <taxon>Metazoa</taxon>
        <taxon>Chordata</taxon>
        <taxon>Craniata</taxon>
        <taxon>Vertebrata</taxon>
        <taxon>Euteleostomi</taxon>
        <taxon>Actinopterygii</taxon>
        <taxon>Neopterygii</taxon>
        <taxon>Teleostei</taxon>
        <taxon>Neoteleostei</taxon>
        <taxon>Acanthomorphata</taxon>
        <taxon>Ovalentaria</taxon>
        <taxon>Cichlomorphae</taxon>
        <taxon>Cichliformes</taxon>
        <taxon>Cichlidae</taxon>
        <taxon>African cichlids</taxon>
        <taxon>Pseudocrenilabrinae</taxon>
        <taxon>Haplochromini</taxon>
        <taxon>Haplochromis</taxon>
    </lineage>
</organism>
<keyword evidence="3" id="KW-1133">Transmembrane helix</keyword>
<dbReference type="GO" id="GO:0006955">
    <property type="term" value="P:immune response"/>
    <property type="evidence" value="ECO:0007669"/>
    <property type="project" value="InterPro"/>
</dbReference>
<evidence type="ECO:0000256" key="5">
    <source>
        <dbReference type="ARBA" id="ARBA00023180"/>
    </source>
</evidence>
<reference evidence="7" key="2">
    <citation type="submission" date="2025-09" db="UniProtKB">
        <authorList>
            <consortium name="Ensembl"/>
        </authorList>
    </citation>
    <scope>IDENTIFICATION</scope>
</reference>
<dbReference type="InterPro" id="IPR036179">
    <property type="entry name" value="Ig-like_dom_sf"/>
</dbReference>
<dbReference type="SUPFAM" id="SSF54452">
    <property type="entry name" value="MHC antigen-recognition domain"/>
    <property type="match status" value="1"/>
</dbReference>
<dbReference type="InterPro" id="IPR003597">
    <property type="entry name" value="Ig_C1-set"/>
</dbReference>